<dbReference type="AlphaFoldDB" id="A0A5Q4ZYH6"/>
<protein>
    <submittedName>
        <fullName evidence="1">Uncharacterized protein</fullName>
    </submittedName>
</protein>
<reference evidence="1" key="1">
    <citation type="submission" date="2019-09" db="EMBL/GenBank/DDBJ databases">
        <authorList>
            <person name="Hjerde E."/>
        </authorList>
    </citation>
    <scope>NUCLEOTIDE SEQUENCE [LARGE SCALE GENOMIC DNA]</scope>
    <source>
        <strain evidence="1">06/09/160</strain>
        <plasmid evidence="1">pAWOD_2</plasmid>
    </source>
</reference>
<geneLocation type="plasmid" evidence="1">
    <name>pAWOD_2</name>
</geneLocation>
<accession>A0A5Q4ZYH6</accession>
<dbReference type="EMBL" id="LR721753">
    <property type="protein sequence ID" value="VVV06921.1"/>
    <property type="molecule type" value="Genomic_DNA"/>
</dbReference>
<dbReference type="RefSeq" id="WP_192957828.1">
    <property type="nucleotide sequence ID" value="NZ_LR721753.1"/>
</dbReference>
<name>A0A5Q4ZYH6_9GAMM</name>
<organism evidence="1">
    <name type="scientific">Aliivibrio wodanis</name>
    <dbReference type="NCBI Taxonomy" id="80852"/>
    <lineage>
        <taxon>Bacteria</taxon>
        <taxon>Pseudomonadati</taxon>
        <taxon>Pseudomonadota</taxon>
        <taxon>Gammaproteobacteria</taxon>
        <taxon>Vibrionales</taxon>
        <taxon>Vibrionaceae</taxon>
        <taxon>Aliivibrio</taxon>
    </lineage>
</organism>
<gene>
    <name evidence="1" type="ORF">AW0309160_04415</name>
</gene>
<keyword evidence="1" id="KW-0614">Plasmid</keyword>
<proteinExistence type="predicted"/>
<evidence type="ECO:0000313" key="1">
    <source>
        <dbReference type="EMBL" id="VVV06921.1"/>
    </source>
</evidence>
<sequence>MNILVSDASRFGIKGGKKESELSLLNLYLITNGEKPNSTSQAVLVSELNLTKAQNIAESSVVIKHVNLNKKAGAAKTSIWRIDPALSRTTKTVQWVECHDIYDDYYVADTLQLKEEMTNTFWGNTLQKGLTTCLILGVNPYNYRSVMLPIQTNEKKPAVETTACKLAFWKQIIKDGGPQNITISTAENPNENLDNKFAEVGSGHIDEYGYVLEEQPITSTTATLITKQKDSFIVRYKGERRHCIQEKARGKIPFAFNLKHPLLRVKVPSGYKYILYRNLSDNRGLFECLVDNNPSLFQDEIKTIDSAIVEGGLTLQNIIGKNGIIYSHPELVKEIKSLEIEVLTLNSTWEAIDLSIFPKEIEKLVPEDILEKPLHNFKYNFSIRTFGLHHFSRYLQHPLDKKHLPVREAPEHYYWMKWCLSNDITFEKYE</sequence>